<organism evidence="3 4">
    <name type="scientific">Arthrobacter mobilis</name>
    <dbReference type="NCBI Taxonomy" id="2724944"/>
    <lineage>
        <taxon>Bacteria</taxon>
        <taxon>Bacillati</taxon>
        <taxon>Actinomycetota</taxon>
        <taxon>Actinomycetes</taxon>
        <taxon>Micrococcales</taxon>
        <taxon>Micrococcaceae</taxon>
        <taxon>Arthrobacter</taxon>
    </lineage>
</organism>
<keyword evidence="3" id="KW-0808">Transferase</keyword>
<feature type="region of interest" description="Disordered" evidence="1">
    <location>
        <begin position="379"/>
        <end position="402"/>
    </location>
</feature>
<dbReference type="GO" id="GO:0016740">
    <property type="term" value="F:transferase activity"/>
    <property type="evidence" value="ECO:0007669"/>
    <property type="project" value="UniProtKB-KW"/>
</dbReference>
<dbReference type="Pfam" id="PF04230">
    <property type="entry name" value="PS_pyruv_trans"/>
    <property type="match status" value="1"/>
</dbReference>
<gene>
    <name evidence="3" type="ORF">HGG74_07790</name>
</gene>
<sequence length="402" mass="42573">MRELVYLVSAAGVPNFGDEAIAAGWLRFLAGARPEAEVLLDCPNPGLARDLFRNLHPHLLVTDTLWQACRDSQRRDPAGVWDQVETLVLAGGRPGSSAAPERLAGATSIHLLGGGYVNAVWPRRVGLVAGMAAARQISGARLYGTGLGLLPACDNVPRLAQAFRTFDHVSCRDLPSAQTFGLPEGLDDLFLGIGTDLPPFRPASDRAWDVMVCFQKDLTGPATFSRAVHLLGTRLRECLDDGKSVGYVEALPGADRQMFEALDGLIPEAGLVPFQDLWAAGLPVRAGQEWYTSRFHLHLAAAAAGAAGTAIGVVPGYYDIKHRSLQDLGTGWQYTKPEGLDSLPEPAASGSFPDRCREYAAAKQAEAGCLYPAPPTGRYAGDAGGQTATDPAAAQGVVPKPA</sequence>
<dbReference type="RefSeq" id="WP_168485780.1">
    <property type="nucleotide sequence ID" value="NZ_JAAZSQ010000005.1"/>
</dbReference>
<dbReference type="AlphaFoldDB" id="A0A7X6K4B1"/>
<keyword evidence="4" id="KW-1185">Reference proteome</keyword>
<evidence type="ECO:0000313" key="4">
    <source>
        <dbReference type="Proteomes" id="UP000544090"/>
    </source>
</evidence>
<evidence type="ECO:0000313" key="3">
    <source>
        <dbReference type="EMBL" id="NKX54445.1"/>
    </source>
</evidence>
<evidence type="ECO:0000256" key="1">
    <source>
        <dbReference type="SAM" id="MobiDB-lite"/>
    </source>
</evidence>
<name>A0A7X6K4B1_9MICC</name>
<evidence type="ECO:0000259" key="2">
    <source>
        <dbReference type="Pfam" id="PF04230"/>
    </source>
</evidence>
<dbReference type="Proteomes" id="UP000544090">
    <property type="component" value="Unassembled WGS sequence"/>
</dbReference>
<protein>
    <submittedName>
        <fullName evidence="3">Polysaccharide pyruvyl transferase family protein</fullName>
    </submittedName>
</protein>
<dbReference type="InterPro" id="IPR007345">
    <property type="entry name" value="Polysacch_pyruvyl_Trfase"/>
</dbReference>
<proteinExistence type="predicted"/>
<reference evidence="3 4" key="1">
    <citation type="submission" date="2020-04" db="EMBL/GenBank/DDBJ databases">
        <title>Arthrobacter sp. nov.</title>
        <authorList>
            <person name="Liu S."/>
        </authorList>
    </citation>
    <scope>NUCLEOTIDE SEQUENCE [LARGE SCALE GENOMIC DNA]</scope>
    <source>
        <strain evidence="3 4">E918</strain>
    </source>
</reference>
<comment type="caution">
    <text evidence="3">The sequence shown here is derived from an EMBL/GenBank/DDBJ whole genome shotgun (WGS) entry which is preliminary data.</text>
</comment>
<dbReference type="EMBL" id="JAAZSQ010000005">
    <property type="protein sequence ID" value="NKX54445.1"/>
    <property type="molecule type" value="Genomic_DNA"/>
</dbReference>
<accession>A0A7X6K4B1</accession>
<feature type="domain" description="Polysaccharide pyruvyl transferase" evidence="2">
    <location>
        <begin position="15"/>
        <end position="182"/>
    </location>
</feature>